<keyword evidence="2" id="KW-1185">Reference proteome</keyword>
<evidence type="ECO:0000313" key="1">
    <source>
        <dbReference type="EMBL" id="BCT77641.1"/>
    </source>
</evidence>
<name>A0ABM7PZA6_SINCY</name>
<dbReference type="Proteomes" id="UP001319861">
    <property type="component" value="Chromosome"/>
</dbReference>
<proteinExistence type="predicted"/>
<organism evidence="1 2">
    <name type="scientific">Sinomonas cyclohexanicum</name>
    <name type="common">Corynebacterium cyclohexanicum</name>
    <dbReference type="NCBI Taxonomy" id="322009"/>
    <lineage>
        <taxon>Bacteria</taxon>
        <taxon>Bacillati</taxon>
        <taxon>Actinomycetota</taxon>
        <taxon>Actinomycetes</taxon>
        <taxon>Micrococcales</taxon>
        <taxon>Micrococcaceae</taxon>
        <taxon>Sinomonas</taxon>
    </lineage>
</organism>
<evidence type="ECO:0000313" key="2">
    <source>
        <dbReference type="Proteomes" id="UP001319861"/>
    </source>
</evidence>
<gene>
    <name evidence="1" type="ORF">SCMU_34830</name>
</gene>
<protein>
    <submittedName>
        <fullName evidence="1">Uncharacterized protein</fullName>
    </submittedName>
</protein>
<sequence>MRGITADSVKNASGPEPDRWSAHFFSEEIATRGRVLDRYGLDLRARTSEELDLIGVRAGVGDQRPGKWQAYPRVEGTLAGR</sequence>
<reference evidence="1 2" key="1">
    <citation type="journal article" date="2021" name="J. Biosci. Bioeng.">
        <title>Identification and characterization of a chc gene cluster responsible for the aromatization pathway of cyclohexanecarboxylate degradation in Sinomonas cyclohexanicum ATCC 51369.</title>
        <authorList>
            <person name="Yamamoto T."/>
            <person name="Hasegawa Y."/>
            <person name="Lau P.C.K."/>
            <person name="Iwaki H."/>
        </authorList>
    </citation>
    <scope>NUCLEOTIDE SEQUENCE [LARGE SCALE GENOMIC DNA]</scope>
    <source>
        <strain evidence="1 2">ATCC 51369</strain>
    </source>
</reference>
<dbReference type="EMBL" id="AP024525">
    <property type="protein sequence ID" value="BCT77641.1"/>
    <property type="molecule type" value="Genomic_DNA"/>
</dbReference>
<accession>A0ABM7PZA6</accession>